<gene>
    <name evidence="1" type="ORF">E3U43_012071</name>
</gene>
<comment type="caution">
    <text evidence="1">The sequence shown here is derived from an EMBL/GenBank/DDBJ whole genome shotgun (WGS) entry which is preliminary data.</text>
</comment>
<dbReference type="EMBL" id="CM011675">
    <property type="protein sequence ID" value="TMS21806.1"/>
    <property type="molecule type" value="Genomic_DNA"/>
</dbReference>
<proteinExistence type="predicted"/>
<protein>
    <submittedName>
        <fullName evidence="1">Uncharacterized protein</fullName>
    </submittedName>
</protein>
<keyword evidence="2" id="KW-1185">Reference proteome</keyword>
<evidence type="ECO:0000313" key="1">
    <source>
        <dbReference type="EMBL" id="TMS21806.1"/>
    </source>
</evidence>
<evidence type="ECO:0000313" key="2">
    <source>
        <dbReference type="Proteomes" id="UP000793456"/>
    </source>
</evidence>
<dbReference type="Proteomes" id="UP000793456">
    <property type="component" value="Chromosome II"/>
</dbReference>
<reference evidence="1" key="1">
    <citation type="submission" date="2018-11" db="EMBL/GenBank/DDBJ databases">
        <title>The sequence and de novo assembly of Larimichthys crocea genome using PacBio and Hi-C technologies.</title>
        <authorList>
            <person name="Xu P."/>
            <person name="Chen B."/>
            <person name="Zhou Z."/>
            <person name="Ke Q."/>
            <person name="Wu Y."/>
            <person name="Bai H."/>
            <person name="Pu F."/>
        </authorList>
    </citation>
    <scope>NUCLEOTIDE SEQUENCE</scope>
    <source>
        <tissue evidence="1">Muscle</tissue>
    </source>
</reference>
<name>A0ACD3RQL9_LARCR</name>
<accession>A0ACD3RQL9</accession>
<sequence length="655" mass="72597">MVVTLSVLEKAIIACTAFMTNCKVPVIPLTATAEIPCETEAFSSDDFSSPFSNLFVLTFGLSESVTGGTVLARTVENKALSLPPTSTTSRATRKISSERQKLLWQKEKHHDLIMENLQRCELSDVFCTFPIGVRNSFRASDTENNCTDQTAVWMQETKSHSTATPVGGGGGGGGGGVNKLAPVLHLLQQVVAAAPRGTDRLLGWTNVPKCRSHSQVKCVFVSQKMERQGAQKSSATLNMPRRRRRRRREHNWSHRSSPCSSGKSASSEPRGSRNKGSVSCLQDISRGAQSTQTQELAQTSKIPDRVKAPLASRCNNCQRRRKRRSERVTDRVLNGSTHGEASKQTQSQGNLKRKMKHLSTKTNVDRITDTKRPFGVLTLPSPKGATAAPHLSTSNTLSWESEEKKTDDDLSDIRLYTQTRSKIISFLRTMSPLSSVSTPRIPSPECLSLQLGTSQCPGGAPLYRDGRLQQQISQPEKERSMQRRASPTSPALTFRPSYWQIRSPVPVKSQEKEKEKENKKEEEKDVQTPGTRHISTLQSSDHACAASTSAQIHNPNVDKKVLVHSQEREEDPGGAAAAEYTHQHLKDSSKDIVCRPKQRPSVDLSKEENVCRICYCNDNSPENPLVSPCRCKGSMKYIHLECLKRWILVKLQSSE</sequence>
<organism evidence="1 2">
    <name type="scientific">Larimichthys crocea</name>
    <name type="common">Large yellow croaker</name>
    <name type="synonym">Pseudosciaena crocea</name>
    <dbReference type="NCBI Taxonomy" id="215358"/>
    <lineage>
        <taxon>Eukaryota</taxon>
        <taxon>Metazoa</taxon>
        <taxon>Chordata</taxon>
        <taxon>Craniata</taxon>
        <taxon>Vertebrata</taxon>
        <taxon>Euteleostomi</taxon>
        <taxon>Actinopterygii</taxon>
        <taxon>Neopterygii</taxon>
        <taxon>Teleostei</taxon>
        <taxon>Neoteleostei</taxon>
        <taxon>Acanthomorphata</taxon>
        <taxon>Eupercaria</taxon>
        <taxon>Sciaenidae</taxon>
        <taxon>Larimichthys</taxon>
    </lineage>
</organism>